<accession>A0ABX7Y852</accession>
<dbReference type="PANTHER" id="PTHR46889:SF5">
    <property type="entry name" value="INTEGRASE PROTEIN"/>
    <property type="match status" value="1"/>
</dbReference>
<keyword evidence="3" id="KW-1185">Reference proteome</keyword>
<dbReference type="PROSITE" id="PS50994">
    <property type="entry name" value="INTEGRASE"/>
    <property type="match status" value="1"/>
</dbReference>
<name>A0ABX7Y852_9ACTN</name>
<dbReference type="Gene3D" id="3.30.420.10">
    <property type="entry name" value="Ribonuclease H-like superfamily/Ribonuclease H"/>
    <property type="match status" value="1"/>
</dbReference>
<gene>
    <name evidence="2" type="ORF">J5A65_04895</name>
</gene>
<sequence length="138" mass="15629">MKIIGYAIAGNMRTRLVAEALHMAVRNCPVTRGETVFHSDRGSQYTSADYAEIMNTYGIRASVGRTGSCYDNAAAESFNATCKKEVVNRKIYPTRKHAIKDVTAWIELRYNQKRLHSALGYRTPNHVHQEWSQHQKAA</sequence>
<reference evidence="2 3" key="1">
    <citation type="submission" date="2021-03" db="EMBL/GenBank/DDBJ databases">
        <title>Human Oral Microbial Genomes.</title>
        <authorList>
            <person name="Johnston C.D."/>
            <person name="Chen T."/>
            <person name="Dewhirst F.E."/>
        </authorList>
    </citation>
    <scope>NUCLEOTIDE SEQUENCE [LARGE SCALE GENOMIC DNA]</scope>
    <source>
        <strain evidence="2 3">DSMZ 100122</strain>
    </source>
</reference>
<feature type="domain" description="Integrase catalytic" evidence="1">
    <location>
        <begin position="1"/>
        <end position="132"/>
    </location>
</feature>
<organism evidence="2 3">
    <name type="scientific">Arachnia rubra</name>
    <dbReference type="NCBI Taxonomy" id="1547448"/>
    <lineage>
        <taxon>Bacteria</taxon>
        <taxon>Bacillati</taxon>
        <taxon>Actinomycetota</taxon>
        <taxon>Actinomycetes</taxon>
        <taxon>Propionibacteriales</taxon>
        <taxon>Propionibacteriaceae</taxon>
        <taxon>Arachnia</taxon>
    </lineage>
</organism>
<proteinExistence type="predicted"/>
<evidence type="ECO:0000313" key="3">
    <source>
        <dbReference type="Proteomes" id="UP000678513"/>
    </source>
</evidence>
<dbReference type="RefSeq" id="WP_212326000.1">
    <property type="nucleotide sequence ID" value="NZ_AP024463.1"/>
</dbReference>
<dbReference type="InterPro" id="IPR036397">
    <property type="entry name" value="RNaseH_sf"/>
</dbReference>
<dbReference type="InterPro" id="IPR012337">
    <property type="entry name" value="RNaseH-like_sf"/>
</dbReference>
<protein>
    <submittedName>
        <fullName evidence="2">Integrase core domain-containing protein</fullName>
    </submittedName>
</protein>
<dbReference type="PANTHER" id="PTHR46889">
    <property type="entry name" value="TRANSPOSASE INSF FOR INSERTION SEQUENCE IS3B-RELATED"/>
    <property type="match status" value="1"/>
</dbReference>
<evidence type="ECO:0000259" key="1">
    <source>
        <dbReference type="PROSITE" id="PS50994"/>
    </source>
</evidence>
<dbReference type="Proteomes" id="UP000678513">
    <property type="component" value="Chromosome"/>
</dbReference>
<dbReference type="InterPro" id="IPR001584">
    <property type="entry name" value="Integrase_cat-core"/>
</dbReference>
<dbReference type="SUPFAM" id="SSF53098">
    <property type="entry name" value="Ribonuclease H-like"/>
    <property type="match status" value="1"/>
</dbReference>
<dbReference type="InterPro" id="IPR050900">
    <property type="entry name" value="Transposase_IS3/IS150/IS904"/>
</dbReference>
<evidence type="ECO:0000313" key="2">
    <source>
        <dbReference type="EMBL" id="QUC09064.1"/>
    </source>
</evidence>
<dbReference type="Pfam" id="PF13683">
    <property type="entry name" value="rve_3"/>
    <property type="match status" value="1"/>
</dbReference>
<dbReference type="EMBL" id="CP072384">
    <property type="protein sequence ID" value="QUC09064.1"/>
    <property type="molecule type" value="Genomic_DNA"/>
</dbReference>